<dbReference type="GO" id="GO:0005829">
    <property type="term" value="C:cytosol"/>
    <property type="evidence" value="ECO:0007669"/>
    <property type="project" value="TreeGrafter"/>
</dbReference>
<evidence type="ECO:0000256" key="12">
    <source>
        <dbReference type="RuleBase" id="RU000508"/>
    </source>
</evidence>
<dbReference type="OrthoDB" id="10256725at2759"/>
<accession>A0A830H6Z9</accession>
<organism evidence="16 17">
    <name type="scientific">Pycnococcus provasolii</name>
    <dbReference type="NCBI Taxonomy" id="41880"/>
    <lineage>
        <taxon>Eukaryota</taxon>
        <taxon>Viridiplantae</taxon>
        <taxon>Chlorophyta</taxon>
        <taxon>Pseudoscourfieldiophyceae</taxon>
        <taxon>Pseudoscourfieldiales</taxon>
        <taxon>Pycnococcaceae</taxon>
        <taxon>Pycnococcus</taxon>
    </lineage>
</organism>
<evidence type="ECO:0000256" key="8">
    <source>
        <dbReference type="ARBA" id="ARBA00022801"/>
    </source>
</evidence>
<dbReference type="Pfam" id="PF18913">
    <property type="entry name" value="FBPase_C"/>
    <property type="match status" value="1"/>
</dbReference>
<dbReference type="InterPro" id="IPR044015">
    <property type="entry name" value="FBPase_C_dom"/>
</dbReference>
<dbReference type="EC" id="3.1.3.11" evidence="6"/>
<evidence type="ECO:0000256" key="13">
    <source>
        <dbReference type="SAM" id="MobiDB-lite"/>
    </source>
</evidence>
<keyword evidence="10 12" id="KW-0119">Carbohydrate metabolism</keyword>
<dbReference type="CDD" id="cd00354">
    <property type="entry name" value="FBPase"/>
    <property type="match status" value="1"/>
</dbReference>
<dbReference type="PANTHER" id="PTHR11556:SF1">
    <property type="entry name" value="FRUCTOSE-BISPHOSPHATASE"/>
    <property type="match status" value="1"/>
</dbReference>
<feature type="compositionally biased region" description="Low complexity" evidence="13">
    <location>
        <begin position="45"/>
        <end position="58"/>
    </location>
</feature>
<comment type="cofactor">
    <cofactor evidence="2">
        <name>Mg(2+)</name>
        <dbReference type="ChEBI" id="CHEBI:18420"/>
    </cofactor>
</comment>
<evidence type="ECO:0000256" key="4">
    <source>
        <dbReference type="ARBA" id="ARBA00010941"/>
    </source>
</evidence>
<evidence type="ECO:0000259" key="15">
    <source>
        <dbReference type="Pfam" id="PF18913"/>
    </source>
</evidence>
<dbReference type="Gene3D" id="3.40.190.80">
    <property type="match status" value="1"/>
</dbReference>
<dbReference type="InterPro" id="IPR033391">
    <property type="entry name" value="FBPase_N"/>
</dbReference>
<feature type="domain" description="Fructose-1-6-bisphosphatase class 1 C-terminal" evidence="15">
    <location>
        <begin position="274"/>
        <end position="412"/>
    </location>
</feature>
<dbReference type="GO" id="GO:0046872">
    <property type="term" value="F:metal ion binding"/>
    <property type="evidence" value="ECO:0007669"/>
    <property type="project" value="UniProtKB-KW"/>
</dbReference>
<dbReference type="PRINTS" id="PR00115">
    <property type="entry name" value="F16BPHPHTASE"/>
</dbReference>
<dbReference type="Gene3D" id="3.30.540.10">
    <property type="entry name" value="Fructose-1,6-Bisphosphatase, subunit A, domain 1"/>
    <property type="match status" value="1"/>
</dbReference>
<comment type="pathway">
    <text evidence="3">Carbohydrate biosynthesis; Calvin cycle.</text>
</comment>
<feature type="region of interest" description="Disordered" evidence="13">
    <location>
        <begin position="33"/>
        <end position="59"/>
    </location>
</feature>
<dbReference type="Proteomes" id="UP000660262">
    <property type="component" value="Unassembled WGS sequence"/>
</dbReference>
<sequence length="413" mass="44170">MLNASPLLKNTTSTSHNSLIRCGARRARACRRACSSSRSHRHSSRSPASFSASSASSSNDSYAKTLSIWLLENERDDVIDTDLAILLSSIASACKQISSLVKLAPLQGNTGVAGTQNASGDEVKKLDVLANEVFVNTLRSTGRTGIIVTEEEEQPVAIDVVSGGDYIATFDPIDGSSNLDAAVTSGAIFGVYHPNEQCKVDASMDDVLEQCLTAVQQSGEALAASGYCMFSASAVFMITVGNGVYGFTLDETCGEFILTHEKLKIPEMGQGGQAIVSCNLGNTPLWDPKLAKYVDTLYSAEGAAAAGLDLKHNKDKPYSYRYIGALVGDFHRTLLYGGIWLYPPDSKAPEGKARLLYEVAPIGMIAEQAGGMATFGDKAEKRVLDVVPKKVHQKHPMFVGSKGEVERLQKFLA</sequence>
<protein>
    <recommendedName>
        <fullName evidence="6">fructose-bisphosphatase</fullName>
        <ecNumber evidence="6">3.1.3.11</ecNumber>
    </recommendedName>
    <alternativeName>
        <fullName evidence="11">D-fructose-1,6-bisphosphate 1-phosphohydrolase</fullName>
    </alternativeName>
</protein>
<evidence type="ECO:0000256" key="7">
    <source>
        <dbReference type="ARBA" id="ARBA00022723"/>
    </source>
</evidence>
<dbReference type="SUPFAM" id="SSF56655">
    <property type="entry name" value="Carbohydrate phosphatase"/>
    <property type="match status" value="1"/>
</dbReference>
<evidence type="ECO:0000256" key="1">
    <source>
        <dbReference type="ARBA" id="ARBA00001273"/>
    </source>
</evidence>
<proteinExistence type="inferred from homology"/>
<evidence type="ECO:0000256" key="5">
    <source>
        <dbReference type="ARBA" id="ARBA00011881"/>
    </source>
</evidence>
<dbReference type="InterPro" id="IPR028343">
    <property type="entry name" value="FBPtase"/>
</dbReference>
<dbReference type="EMBL" id="BNJQ01000003">
    <property type="protein sequence ID" value="GHP02408.1"/>
    <property type="molecule type" value="Genomic_DNA"/>
</dbReference>
<dbReference type="GO" id="GO:0006002">
    <property type="term" value="P:fructose 6-phosphate metabolic process"/>
    <property type="evidence" value="ECO:0007669"/>
    <property type="project" value="TreeGrafter"/>
</dbReference>
<evidence type="ECO:0000313" key="17">
    <source>
        <dbReference type="Proteomes" id="UP000660262"/>
    </source>
</evidence>
<name>A0A830H6Z9_9CHLO</name>
<comment type="similarity">
    <text evidence="4 12">Belongs to the FBPase class 1 family.</text>
</comment>
<reference evidence="16" key="1">
    <citation type="submission" date="2020-10" db="EMBL/GenBank/DDBJ databases">
        <title>Unveiling of a novel bifunctional photoreceptor, Dualchrome1, isolated from a cosmopolitan green alga.</title>
        <authorList>
            <person name="Suzuki S."/>
            <person name="Kawachi M."/>
        </authorList>
    </citation>
    <scope>NUCLEOTIDE SEQUENCE</scope>
    <source>
        <strain evidence="16">NIES 2893</strain>
    </source>
</reference>
<dbReference type="GO" id="GO:0005986">
    <property type="term" value="P:sucrose biosynthetic process"/>
    <property type="evidence" value="ECO:0007669"/>
    <property type="project" value="TreeGrafter"/>
</dbReference>
<feature type="domain" description="Fructose-1-6-bisphosphatase class I N-terminal" evidence="14">
    <location>
        <begin position="65"/>
        <end position="261"/>
    </location>
</feature>
<evidence type="ECO:0000256" key="2">
    <source>
        <dbReference type="ARBA" id="ARBA00001946"/>
    </source>
</evidence>
<dbReference type="Pfam" id="PF00316">
    <property type="entry name" value="FBPase"/>
    <property type="match status" value="1"/>
</dbReference>
<dbReference type="GO" id="GO:0006000">
    <property type="term" value="P:fructose metabolic process"/>
    <property type="evidence" value="ECO:0007669"/>
    <property type="project" value="TreeGrafter"/>
</dbReference>
<dbReference type="PANTHER" id="PTHR11556">
    <property type="entry name" value="FRUCTOSE-1,6-BISPHOSPHATASE-RELATED"/>
    <property type="match status" value="1"/>
</dbReference>
<comment type="caution">
    <text evidence="16">The sequence shown here is derived from an EMBL/GenBank/DDBJ whole genome shotgun (WGS) entry which is preliminary data.</text>
</comment>
<dbReference type="AlphaFoldDB" id="A0A830H6Z9"/>
<comment type="catalytic activity">
    <reaction evidence="1">
        <text>beta-D-fructose 1,6-bisphosphate + H2O = beta-D-fructose 6-phosphate + phosphate</text>
        <dbReference type="Rhea" id="RHEA:11064"/>
        <dbReference type="ChEBI" id="CHEBI:15377"/>
        <dbReference type="ChEBI" id="CHEBI:32966"/>
        <dbReference type="ChEBI" id="CHEBI:43474"/>
        <dbReference type="ChEBI" id="CHEBI:57634"/>
        <dbReference type="EC" id="3.1.3.11"/>
    </reaction>
</comment>
<evidence type="ECO:0000256" key="10">
    <source>
        <dbReference type="ARBA" id="ARBA00023277"/>
    </source>
</evidence>
<evidence type="ECO:0000256" key="9">
    <source>
        <dbReference type="ARBA" id="ARBA00022842"/>
    </source>
</evidence>
<evidence type="ECO:0000256" key="3">
    <source>
        <dbReference type="ARBA" id="ARBA00005215"/>
    </source>
</evidence>
<dbReference type="PIRSF" id="PIRSF000904">
    <property type="entry name" value="FBPtase_SBPase"/>
    <property type="match status" value="1"/>
</dbReference>
<evidence type="ECO:0000256" key="6">
    <source>
        <dbReference type="ARBA" id="ARBA00013093"/>
    </source>
</evidence>
<dbReference type="HAMAP" id="MF_01855">
    <property type="entry name" value="FBPase_class1"/>
    <property type="match status" value="1"/>
</dbReference>
<evidence type="ECO:0000259" key="14">
    <source>
        <dbReference type="Pfam" id="PF00316"/>
    </source>
</evidence>
<dbReference type="GO" id="GO:0006094">
    <property type="term" value="P:gluconeogenesis"/>
    <property type="evidence" value="ECO:0007669"/>
    <property type="project" value="TreeGrafter"/>
</dbReference>
<gene>
    <name evidence="16" type="ORF">PPROV_000116500</name>
</gene>
<comment type="subunit">
    <text evidence="5">Homotetramer.</text>
</comment>
<evidence type="ECO:0000256" key="11">
    <source>
        <dbReference type="ARBA" id="ARBA00032973"/>
    </source>
</evidence>
<keyword evidence="7" id="KW-0479">Metal-binding</keyword>
<keyword evidence="8 12" id="KW-0378">Hydrolase</keyword>
<keyword evidence="9" id="KW-0460">Magnesium</keyword>
<keyword evidence="17" id="KW-1185">Reference proteome</keyword>
<dbReference type="InterPro" id="IPR000146">
    <property type="entry name" value="FBPase_class-1"/>
</dbReference>
<evidence type="ECO:0000313" key="16">
    <source>
        <dbReference type="EMBL" id="GHP02408.1"/>
    </source>
</evidence>
<dbReference type="PIRSF" id="PIRSF500210">
    <property type="entry name" value="FBPtase"/>
    <property type="match status" value="1"/>
</dbReference>
<dbReference type="GO" id="GO:0030388">
    <property type="term" value="P:fructose 1,6-bisphosphate metabolic process"/>
    <property type="evidence" value="ECO:0007669"/>
    <property type="project" value="TreeGrafter"/>
</dbReference>
<dbReference type="GO" id="GO:0042132">
    <property type="term" value="F:fructose 1,6-bisphosphate 1-phosphatase activity"/>
    <property type="evidence" value="ECO:0007669"/>
    <property type="project" value="UniProtKB-EC"/>
</dbReference>